<dbReference type="InterPro" id="IPR032455">
    <property type="entry name" value="Cadherin_C"/>
</dbReference>
<evidence type="ECO:0000256" key="3">
    <source>
        <dbReference type="ARBA" id="ARBA00022475"/>
    </source>
</evidence>
<dbReference type="PROSITE" id="PS50268">
    <property type="entry name" value="CADHERIN_2"/>
    <property type="match status" value="6"/>
</dbReference>
<keyword evidence="8" id="KW-0130">Cell adhesion</keyword>
<evidence type="ECO:0000256" key="8">
    <source>
        <dbReference type="ARBA" id="ARBA00022889"/>
    </source>
</evidence>
<keyword evidence="11" id="KW-0325">Glycoprotein</keyword>
<feature type="domain" description="Cadherin" evidence="15">
    <location>
        <begin position="581"/>
        <end position="677"/>
    </location>
</feature>
<dbReference type="FunFam" id="2.60.40.60:FF:000002">
    <property type="entry name" value="Protocadherin alpha 2"/>
    <property type="match status" value="1"/>
</dbReference>
<feature type="domain" description="Cadherin" evidence="15">
    <location>
        <begin position="30"/>
        <end position="136"/>
    </location>
</feature>
<evidence type="ECO:0000256" key="7">
    <source>
        <dbReference type="ARBA" id="ARBA00022837"/>
    </source>
</evidence>
<evidence type="ECO:0000256" key="13">
    <source>
        <dbReference type="SAM" id="MobiDB-lite"/>
    </source>
</evidence>
<dbReference type="Pfam" id="PF00028">
    <property type="entry name" value="Cadherin"/>
    <property type="match status" value="5"/>
</dbReference>
<dbReference type="FunFam" id="2.60.40.60:FF:000129">
    <property type="entry name" value="protocadherin alpha-C2 isoform X1"/>
    <property type="match status" value="1"/>
</dbReference>
<keyword evidence="7 12" id="KW-0106">Calcium</keyword>
<accession>A0A8J1MHI3</accession>
<dbReference type="Pfam" id="PF16492">
    <property type="entry name" value="Cadherin_C_2"/>
    <property type="match status" value="1"/>
</dbReference>
<name>A0A8J1MHI3_XENLA</name>
<dbReference type="GO" id="GO:0007156">
    <property type="term" value="P:homophilic cell adhesion via plasma membrane adhesion molecules"/>
    <property type="evidence" value="ECO:0007669"/>
    <property type="project" value="InterPro"/>
</dbReference>
<evidence type="ECO:0000256" key="12">
    <source>
        <dbReference type="PROSITE-ProRule" id="PRU00043"/>
    </source>
</evidence>
<dbReference type="CDD" id="cd11304">
    <property type="entry name" value="Cadherin_repeat"/>
    <property type="match status" value="6"/>
</dbReference>
<dbReference type="Pfam" id="PF15974">
    <property type="entry name" value="Cadherin_tail"/>
    <property type="match status" value="1"/>
</dbReference>
<dbReference type="PANTHER" id="PTHR24028">
    <property type="entry name" value="CADHERIN-87A"/>
    <property type="match status" value="1"/>
</dbReference>
<keyword evidence="16" id="KW-1185">Reference proteome</keyword>
<keyword evidence="10 14" id="KW-0472">Membrane</keyword>
<keyword evidence="4 14" id="KW-0812">Transmembrane</keyword>
<keyword evidence="6" id="KW-0677">Repeat</keyword>
<keyword evidence="9 14" id="KW-1133">Transmembrane helix</keyword>
<dbReference type="SUPFAM" id="SSF49313">
    <property type="entry name" value="Cadherin-like"/>
    <property type="match status" value="6"/>
</dbReference>
<proteinExistence type="predicted"/>
<evidence type="ECO:0000256" key="14">
    <source>
        <dbReference type="SAM" id="Phobius"/>
    </source>
</evidence>
<dbReference type="Gene3D" id="2.60.40.60">
    <property type="entry name" value="Cadherins"/>
    <property type="match status" value="6"/>
</dbReference>
<protein>
    <submittedName>
        <fullName evidence="17">Protocadherin gamma subfamily A, 3 L homeolog isoform X29</fullName>
    </submittedName>
</protein>
<dbReference type="InterPro" id="IPR013164">
    <property type="entry name" value="Cadherin_N"/>
</dbReference>
<dbReference type="InterPro" id="IPR002126">
    <property type="entry name" value="Cadherin-like_dom"/>
</dbReference>
<gene>
    <name evidence="17" type="primary">pcdhga3.L</name>
    <name evidence="17" type="synonym">pcdhga2</name>
</gene>
<evidence type="ECO:0000256" key="11">
    <source>
        <dbReference type="ARBA" id="ARBA00023180"/>
    </source>
</evidence>
<evidence type="ECO:0000256" key="6">
    <source>
        <dbReference type="ARBA" id="ARBA00022737"/>
    </source>
</evidence>
<evidence type="ECO:0000313" key="17">
    <source>
        <dbReference type="RefSeq" id="XP_041440841.1"/>
    </source>
</evidence>
<dbReference type="GeneID" id="379294"/>
<evidence type="ECO:0000256" key="9">
    <source>
        <dbReference type="ARBA" id="ARBA00022989"/>
    </source>
</evidence>
<dbReference type="PRINTS" id="PR00205">
    <property type="entry name" value="CADHERIN"/>
</dbReference>
<dbReference type="FunFam" id="2.60.40.60:FF:000001">
    <property type="entry name" value="Protocadherin alpha 2"/>
    <property type="match status" value="1"/>
</dbReference>
<feature type="domain" description="Cadherin" evidence="15">
    <location>
        <begin position="456"/>
        <end position="565"/>
    </location>
</feature>
<dbReference type="FunFam" id="2.60.40.60:FF:000018">
    <property type="entry name" value="Protocadherin gamma c3"/>
    <property type="match status" value="1"/>
</dbReference>
<dbReference type="FunFam" id="2.60.40.60:FF:000004">
    <property type="entry name" value="Protocadherin 1 gamma 2"/>
    <property type="match status" value="1"/>
</dbReference>
<dbReference type="RefSeq" id="XP_041440841.1">
    <property type="nucleotide sequence ID" value="XM_041584907.1"/>
</dbReference>
<dbReference type="CTD" id="379294"/>
<evidence type="ECO:0000313" key="16">
    <source>
        <dbReference type="Proteomes" id="UP000186698"/>
    </source>
</evidence>
<dbReference type="Proteomes" id="UP000186698">
    <property type="component" value="Chromosome 3L"/>
</dbReference>
<dbReference type="InterPro" id="IPR050174">
    <property type="entry name" value="Protocadherin/Cadherin-CA"/>
</dbReference>
<comment type="subcellular location">
    <subcellularLocation>
        <location evidence="2">Cell membrane</location>
        <topology evidence="2">Single-pass type I membrane protein</topology>
    </subcellularLocation>
</comment>
<reference evidence="17" key="1">
    <citation type="submission" date="2025-08" db="UniProtKB">
        <authorList>
            <consortium name="RefSeq"/>
        </authorList>
    </citation>
    <scope>IDENTIFICATION</scope>
    <source>
        <strain evidence="17">J_2021</strain>
        <tissue evidence="17">Erythrocytes</tissue>
    </source>
</reference>
<feature type="region of interest" description="Disordered" evidence="13">
    <location>
        <begin position="894"/>
        <end position="925"/>
    </location>
</feature>
<evidence type="ECO:0000256" key="5">
    <source>
        <dbReference type="ARBA" id="ARBA00022729"/>
    </source>
</evidence>
<feature type="domain" description="Cadherin" evidence="15">
    <location>
        <begin position="351"/>
        <end position="455"/>
    </location>
</feature>
<dbReference type="GO" id="GO:0005509">
    <property type="term" value="F:calcium ion binding"/>
    <property type="evidence" value="ECO:0007669"/>
    <property type="project" value="UniProtKB-UniRule"/>
</dbReference>
<keyword evidence="3" id="KW-1003">Cell membrane</keyword>
<evidence type="ECO:0000256" key="2">
    <source>
        <dbReference type="ARBA" id="ARBA00004251"/>
    </source>
</evidence>
<dbReference type="SMART" id="SM00112">
    <property type="entry name" value="CA"/>
    <property type="match status" value="6"/>
</dbReference>
<comment type="function">
    <text evidence="1">Potential calcium-dependent cell-adhesion protein. May be involved in the establishment and maintenance of specific neuronal connections in the brain.</text>
</comment>
<dbReference type="Pfam" id="PF08266">
    <property type="entry name" value="Cadherin_2"/>
    <property type="match status" value="1"/>
</dbReference>
<dbReference type="InterPro" id="IPR031904">
    <property type="entry name" value="Cadherin_CBD"/>
</dbReference>
<dbReference type="PROSITE" id="PS00232">
    <property type="entry name" value="CADHERIN_1"/>
    <property type="match status" value="4"/>
</dbReference>
<feature type="transmembrane region" description="Helical" evidence="14">
    <location>
        <begin position="690"/>
        <end position="714"/>
    </location>
</feature>
<dbReference type="InterPro" id="IPR015919">
    <property type="entry name" value="Cadherin-like_sf"/>
</dbReference>
<feature type="compositionally biased region" description="Basic residues" evidence="13">
    <location>
        <begin position="915"/>
        <end position="925"/>
    </location>
</feature>
<evidence type="ECO:0000259" key="15">
    <source>
        <dbReference type="PROSITE" id="PS50268"/>
    </source>
</evidence>
<evidence type="ECO:0000256" key="1">
    <source>
        <dbReference type="ARBA" id="ARBA00003436"/>
    </source>
</evidence>
<dbReference type="FunFam" id="2.60.40.60:FF:000006">
    <property type="entry name" value="Protocadherin alpha 2"/>
    <property type="match status" value="1"/>
</dbReference>
<evidence type="ECO:0000256" key="4">
    <source>
        <dbReference type="ARBA" id="ARBA00022692"/>
    </source>
</evidence>
<organism evidence="16 17">
    <name type="scientific">Xenopus laevis</name>
    <name type="common">African clawed frog</name>
    <dbReference type="NCBI Taxonomy" id="8355"/>
    <lineage>
        <taxon>Eukaryota</taxon>
        <taxon>Metazoa</taxon>
        <taxon>Chordata</taxon>
        <taxon>Craniata</taxon>
        <taxon>Vertebrata</taxon>
        <taxon>Euteleostomi</taxon>
        <taxon>Amphibia</taxon>
        <taxon>Batrachia</taxon>
        <taxon>Anura</taxon>
        <taxon>Pipoidea</taxon>
        <taxon>Pipidae</taxon>
        <taxon>Xenopodinae</taxon>
        <taxon>Xenopus</taxon>
        <taxon>Xenopus</taxon>
    </lineage>
</organism>
<dbReference type="AlphaFoldDB" id="A0A8J1MHI3"/>
<feature type="domain" description="Cadherin" evidence="15">
    <location>
        <begin position="137"/>
        <end position="245"/>
    </location>
</feature>
<dbReference type="PANTHER" id="PTHR24028:SF332">
    <property type="entry name" value="PROTOCADHERIN GAMMA-B5"/>
    <property type="match status" value="1"/>
</dbReference>
<evidence type="ECO:0000256" key="10">
    <source>
        <dbReference type="ARBA" id="ARBA00023136"/>
    </source>
</evidence>
<dbReference type="InterPro" id="IPR020894">
    <property type="entry name" value="Cadherin_CS"/>
</dbReference>
<dbReference type="GO" id="GO:0005886">
    <property type="term" value="C:plasma membrane"/>
    <property type="evidence" value="ECO:0007669"/>
    <property type="project" value="UniProtKB-SubCell"/>
</dbReference>
<sequence length="925" mass="102174">MYEKMICQDNQRTMKWQVVFFFMALFYEGVYSQIQYSVYEELHQGSVIGNIANDLNISVNELSFRKFHIASHDKRQYINVNLENGDLLIAERIDRETLCGTEQICILNLKAMTENPLQIYKVTVEIQDINDNSPIFSKDSFEVGISESASPSAHFALGNAQDPDLGSNSVQSYGLSANEYFILGERTSSDGTKYPELVLVKPLDREKQSSMELSLTAYDGGRPMKTGTALIKIIVHDANDNYPIFTQDNYVVNINENAPNGFVALQLQATDEDDGSNAQLTYSFSHFPENAHQIFTIDPQTGEITKTGDLDYEVTKKYTMTVEAKDGGDLVSQCKVTIQITDANDNVPEIQIRSFSGTIPEDSPPETIIAVIHVHDFDSGENGEVVCQIPEMLPFQLMSLTENYYKITTLSRMDREVISEYNITITAKDKGIPLLSSNKTIQVTLTDVNDNIPVFEKTHYLTYVLENNQAGISILHVSALDLDINNNGLITYSIISTDIQDIPISSHVSMNSGTGVIYALHAFDYEQIQDFKFQVMATDGGSPPMNSTAAVRVCVIDKNDNSPKILYPSSDSEGTALYEFVLRSSKMGDLVTKVIAVDADSGHNAWLSYHLLQSQEPSVVVIGLHTGEVRLARDFQETDSTRQKIVVMVKDNGEPVLSATVTLNLIIAENFQVLPEINNKPIKLNKPNNFTFYLVVAIAMISFLFILTVIGTVVSKCRKSNTSNTFGTFDKAMYPQMTFRCPSQLSDGTLPLPFSYDVCVALDSSQNEFAYLQPSENVPTDNLIDTDDLAAENVSSKVLTDASLPQQAQPNADWRFSQAAQKPGPSGTQPTEEAGVWPNNQFETERLQAMILASANEAAEGTSGLGGGTGTMGLSARYGPQFTLQHVPDYRQNVYIPGSTLTPTNGGGKREGKGNKKKSSKKDKK</sequence>
<keyword evidence="5" id="KW-0732">Signal</keyword>
<feature type="domain" description="Cadherin" evidence="15">
    <location>
        <begin position="246"/>
        <end position="350"/>
    </location>
</feature>